<feature type="non-terminal residue" evidence="5">
    <location>
        <position position="151"/>
    </location>
</feature>
<sequence length="151" mass="17092">MDATVGPGGHSEAILSHLGTEGLLICLDRDEETLLLARKRLGTERVRFIHTRFSGMGVALRELDIEKVDGVLMDFGVSMLQLKTPERGFSFREAEALDMRMDRSDTLTAHEVVNTWPEKELARVIYEYGGEWRSRRIASAICRARSKARIE</sequence>
<reference evidence="5" key="1">
    <citation type="journal article" date="2015" name="Nature">
        <title>Complex archaea that bridge the gap between prokaryotes and eukaryotes.</title>
        <authorList>
            <person name="Spang A."/>
            <person name="Saw J.H."/>
            <person name="Jorgensen S.L."/>
            <person name="Zaremba-Niedzwiedzka K."/>
            <person name="Martijn J."/>
            <person name="Lind A.E."/>
            <person name="van Eijk R."/>
            <person name="Schleper C."/>
            <person name="Guy L."/>
            <person name="Ettema T.J."/>
        </authorList>
    </citation>
    <scope>NUCLEOTIDE SEQUENCE</scope>
</reference>
<dbReference type="Pfam" id="PF01795">
    <property type="entry name" value="Methyltransf_5"/>
    <property type="match status" value="1"/>
</dbReference>
<dbReference type="GO" id="GO:0071424">
    <property type="term" value="F:rRNA (cytosine-N4-)-methyltransferase activity"/>
    <property type="evidence" value="ECO:0007669"/>
    <property type="project" value="TreeGrafter"/>
</dbReference>
<evidence type="ECO:0000256" key="1">
    <source>
        <dbReference type="ARBA" id="ARBA00010396"/>
    </source>
</evidence>
<gene>
    <name evidence="5" type="ORF">LCGC14_2666250</name>
</gene>
<dbReference type="Gene3D" id="1.10.150.170">
    <property type="entry name" value="Putative methyltransferase TM0872, insert domain"/>
    <property type="match status" value="1"/>
</dbReference>
<dbReference type="InterPro" id="IPR002903">
    <property type="entry name" value="RsmH"/>
</dbReference>
<dbReference type="AlphaFoldDB" id="A0A0F9CHC2"/>
<comment type="similarity">
    <text evidence="1">Belongs to the methyltransferase superfamily. RsmH family.</text>
</comment>
<keyword evidence="3" id="KW-0808">Transferase</keyword>
<evidence type="ECO:0008006" key="6">
    <source>
        <dbReference type="Google" id="ProtNLM"/>
    </source>
</evidence>
<evidence type="ECO:0000256" key="4">
    <source>
        <dbReference type="ARBA" id="ARBA00022691"/>
    </source>
</evidence>
<dbReference type="GO" id="GO:0070475">
    <property type="term" value="P:rRNA base methylation"/>
    <property type="evidence" value="ECO:0007669"/>
    <property type="project" value="TreeGrafter"/>
</dbReference>
<dbReference type="PANTHER" id="PTHR11265">
    <property type="entry name" value="S-ADENOSYL-METHYLTRANSFERASE MRAW"/>
    <property type="match status" value="1"/>
</dbReference>
<dbReference type="InterPro" id="IPR029063">
    <property type="entry name" value="SAM-dependent_MTases_sf"/>
</dbReference>
<comment type="caution">
    <text evidence="5">The sequence shown here is derived from an EMBL/GenBank/DDBJ whole genome shotgun (WGS) entry which is preliminary data.</text>
</comment>
<dbReference type="EMBL" id="LAZR01046631">
    <property type="protein sequence ID" value="KKK96091.1"/>
    <property type="molecule type" value="Genomic_DNA"/>
</dbReference>
<dbReference type="Gene3D" id="3.40.50.150">
    <property type="entry name" value="Vaccinia Virus protein VP39"/>
    <property type="match status" value="1"/>
</dbReference>
<dbReference type="GO" id="GO:0005737">
    <property type="term" value="C:cytoplasm"/>
    <property type="evidence" value="ECO:0007669"/>
    <property type="project" value="TreeGrafter"/>
</dbReference>
<dbReference type="InterPro" id="IPR023397">
    <property type="entry name" value="SAM-dep_MeTrfase_MraW_recog"/>
</dbReference>
<evidence type="ECO:0000256" key="3">
    <source>
        <dbReference type="ARBA" id="ARBA00022679"/>
    </source>
</evidence>
<accession>A0A0F9CHC2</accession>
<keyword evidence="4" id="KW-0949">S-adenosyl-L-methionine</keyword>
<name>A0A0F9CHC2_9ZZZZ</name>
<evidence type="ECO:0000313" key="5">
    <source>
        <dbReference type="EMBL" id="KKK96091.1"/>
    </source>
</evidence>
<dbReference type="PANTHER" id="PTHR11265:SF0">
    <property type="entry name" value="12S RRNA N4-METHYLCYTIDINE METHYLTRANSFERASE"/>
    <property type="match status" value="1"/>
</dbReference>
<keyword evidence="2" id="KW-0489">Methyltransferase</keyword>
<evidence type="ECO:0000256" key="2">
    <source>
        <dbReference type="ARBA" id="ARBA00022603"/>
    </source>
</evidence>
<dbReference type="NCBIfam" id="TIGR00006">
    <property type="entry name" value="16S rRNA (cytosine(1402)-N(4))-methyltransferase RsmH"/>
    <property type="match status" value="1"/>
</dbReference>
<dbReference type="SUPFAM" id="SSF81799">
    <property type="entry name" value="Putative methyltransferase TM0872, insert domain"/>
    <property type="match status" value="1"/>
</dbReference>
<proteinExistence type="inferred from homology"/>
<protein>
    <recommendedName>
        <fullName evidence="6">16S rRNA (Cytosine(1402)-N(4))-methyltransferase</fullName>
    </recommendedName>
</protein>
<dbReference type="SUPFAM" id="SSF53335">
    <property type="entry name" value="S-adenosyl-L-methionine-dependent methyltransferases"/>
    <property type="match status" value="1"/>
</dbReference>
<organism evidence="5">
    <name type="scientific">marine sediment metagenome</name>
    <dbReference type="NCBI Taxonomy" id="412755"/>
    <lineage>
        <taxon>unclassified sequences</taxon>
        <taxon>metagenomes</taxon>
        <taxon>ecological metagenomes</taxon>
    </lineage>
</organism>